<evidence type="ECO:0000313" key="3">
    <source>
        <dbReference type="Proteomes" id="UP000187209"/>
    </source>
</evidence>
<gene>
    <name evidence="2" type="ORF">SteCoe_28593</name>
</gene>
<evidence type="ECO:0000259" key="1">
    <source>
        <dbReference type="Pfam" id="PF01398"/>
    </source>
</evidence>
<dbReference type="InterPro" id="IPR000555">
    <property type="entry name" value="JAMM/MPN+_dom"/>
</dbReference>
<dbReference type="Gene3D" id="3.40.140.10">
    <property type="entry name" value="Cytidine Deaminase, domain 2"/>
    <property type="match status" value="1"/>
</dbReference>
<accession>A0A1R2B7T4</accession>
<sequence>MSNLWFGEIEEYTCEIHPVVPLAIIQHFLRKQGPAPSVMGLLLGTITEGLIQVCQILPINYFSAEENKVSFRSFGEGLKLQYNLMRETYPKYSLIGLYTLSDLHTRFIPIIQRIEKEFGVNNLLLYKFKPSAEGFESQCYLLMRLRLETLAIFKPIPTKILQGPLNVLVKKEADLHQVVKEIREYVSKGPENLADKEIALLIGKAELELRNN</sequence>
<feature type="domain" description="JAB1/MPN/MOV34 metalloenzyme" evidence="1">
    <location>
        <begin position="13"/>
        <end position="98"/>
    </location>
</feature>
<reference evidence="2 3" key="1">
    <citation type="submission" date="2016-11" db="EMBL/GenBank/DDBJ databases">
        <title>The macronuclear genome of Stentor coeruleus: a giant cell with tiny introns.</title>
        <authorList>
            <person name="Slabodnick M."/>
            <person name="Ruby J.G."/>
            <person name="Reiff S.B."/>
            <person name="Swart E.C."/>
            <person name="Gosai S."/>
            <person name="Prabakaran S."/>
            <person name="Witkowska E."/>
            <person name="Larue G.E."/>
            <person name="Fisher S."/>
            <person name="Freeman R.M."/>
            <person name="Gunawardena J."/>
            <person name="Chu W."/>
            <person name="Stover N.A."/>
            <person name="Gregory B.D."/>
            <person name="Nowacki M."/>
            <person name="Derisi J."/>
            <person name="Roy S.W."/>
            <person name="Marshall W.F."/>
            <person name="Sood P."/>
        </authorList>
    </citation>
    <scope>NUCLEOTIDE SEQUENCE [LARGE SCALE GENOMIC DNA]</scope>
    <source>
        <strain evidence="2">WM001</strain>
    </source>
</reference>
<dbReference type="GO" id="GO:0008237">
    <property type="term" value="F:metallopeptidase activity"/>
    <property type="evidence" value="ECO:0007669"/>
    <property type="project" value="InterPro"/>
</dbReference>
<dbReference type="EMBL" id="MPUH01000868">
    <property type="protein sequence ID" value="OMJ72854.1"/>
    <property type="molecule type" value="Genomic_DNA"/>
</dbReference>
<dbReference type="Pfam" id="PF01398">
    <property type="entry name" value="JAB"/>
    <property type="match status" value="1"/>
</dbReference>
<keyword evidence="3" id="KW-1185">Reference proteome</keyword>
<organism evidence="2 3">
    <name type="scientific">Stentor coeruleus</name>
    <dbReference type="NCBI Taxonomy" id="5963"/>
    <lineage>
        <taxon>Eukaryota</taxon>
        <taxon>Sar</taxon>
        <taxon>Alveolata</taxon>
        <taxon>Ciliophora</taxon>
        <taxon>Postciliodesmatophora</taxon>
        <taxon>Heterotrichea</taxon>
        <taxon>Heterotrichida</taxon>
        <taxon>Stentoridae</taxon>
        <taxon>Stentor</taxon>
    </lineage>
</organism>
<protein>
    <recommendedName>
        <fullName evidence="1">JAB1/MPN/MOV34 metalloenzyme domain-containing protein</fullName>
    </recommendedName>
</protein>
<comment type="caution">
    <text evidence="2">The sequence shown here is derived from an EMBL/GenBank/DDBJ whole genome shotgun (WGS) entry which is preliminary data.</text>
</comment>
<evidence type="ECO:0000313" key="2">
    <source>
        <dbReference type="EMBL" id="OMJ72854.1"/>
    </source>
</evidence>
<dbReference type="AlphaFoldDB" id="A0A1R2B7T4"/>
<dbReference type="Proteomes" id="UP000187209">
    <property type="component" value="Unassembled WGS sequence"/>
</dbReference>
<dbReference type="OrthoDB" id="25498at2759"/>
<proteinExistence type="predicted"/>
<name>A0A1R2B7T4_9CILI</name>